<dbReference type="RefSeq" id="WP_127198577.1">
    <property type="nucleotide sequence ID" value="NZ_RZNX01000002.1"/>
</dbReference>
<dbReference type="Pfam" id="PF13439">
    <property type="entry name" value="Glyco_transf_4"/>
    <property type="match status" value="1"/>
</dbReference>
<comment type="caution">
    <text evidence="3">The sequence shown here is derived from an EMBL/GenBank/DDBJ whole genome shotgun (WGS) entry which is preliminary data.</text>
</comment>
<feature type="domain" description="Glycosyl transferase family 1" evidence="1">
    <location>
        <begin position="194"/>
        <end position="358"/>
    </location>
</feature>
<dbReference type="AlphaFoldDB" id="A0A433XHC5"/>
<dbReference type="Proteomes" id="UP000272464">
    <property type="component" value="Unassembled WGS sequence"/>
</dbReference>
<dbReference type="Gene3D" id="3.40.50.2000">
    <property type="entry name" value="Glycogen Phosphorylase B"/>
    <property type="match status" value="2"/>
</dbReference>
<gene>
    <name evidence="3" type="ORF">EJP77_07380</name>
</gene>
<protein>
    <submittedName>
        <fullName evidence="3">Glycosyltransferase family 1 protein</fullName>
    </submittedName>
</protein>
<sequence length="396" mass="44642">MGKRQASQQVPRKAAYVATVYSHLAAFHLPFMEDLRHEGFEVHAYGSPDPRREKVSSGGFECRDIPFSRRPLSWGNVRALFQMIRWLRREKYDLIHVHTPNASLITRIAACLAGCRRVVYTAHGFHFHTGASRLAWLIYYPLERFMSRFTDSLITINQEDYDRASSFPVRGQLIYLPGVGVDVNELSPNPDVNSEELRRGLGISSAALIVLCVAELNRNKNQQQLIHAVHRLAERGVPANLLLAGVGTEEESLIKLCQQLGVEEQVKFLGYRQDIQELMQAADVLALVSRREGLPKVLLEGLAAEKPILATDVRGSRDLVIHGDNGYVIPVDDAEAAAAALQELYEDPQLRWRMGERSGKMASRYDLKLIRSMMREMYGGLLAEDRTRERGAAHSR</sequence>
<feature type="domain" description="Glycosyltransferase subfamily 4-like N-terminal" evidence="2">
    <location>
        <begin position="34"/>
        <end position="183"/>
    </location>
</feature>
<dbReference type="PANTHER" id="PTHR12526:SF630">
    <property type="entry name" value="GLYCOSYLTRANSFERASE"/>
    <property type="match status" value="1"/>
</dbReference>
<dbReference type="PANTHER" id="PTHR12526">
    <property type="entry name" value="GLYCOSYLTRANSFERASE"/>
    <property type="match status" value="1"/>
</dbReference>
<dbReference type="EMBL" id="RZNX01000002">
    <property type="protein sequence ID" value="RUT33463.1"/>
    <property type="molecule type" value="Genomic_DNA"/>
</dbReference>
<dbReference type="Pfam" id="PF00534">
    <property type="entry name" value="Glycos_transf_1"/>
    <property type="match status" value="1"/>
</dbReference>
<proteinExistence type="predicted"/>
<dbReference type="InterPro" id="IPR001296">
    <property type="entry name" value="Glyco_trans_1"/>
</dbReference>
<dbReference type="InterPro" id="IPR028098">
    <property type="entry name" value="Glyco_trans_4-like_N"/>
</dbReference>
<keyword evidence="4" id="KW-1185">Reference proteome</keyword>
<keyword evidence="3" id="KW-0808">Transferase</keyword>
<evidence type="ECO:0000313" key="3">
    <source>
        <dbReference type="EMBL" id="RUT33463.1"/>
    </source>
</evidence>
<evidence type="ECO:0000259" key="2">
    <source>
        <dbReference type="Pfam" id="PF13439"/>
    </source>
</evidence>
<evidence type="ECO:0000313" key="4">
    <source>
        <dbReference type="Proteomes" id="UP000272464"/>
    </source>
</evidence>
<dbReference type="CDD" id="cd03808">
    <property type="entry name" value="GT4_CapM-like"/>
    <property type="match status" value="1"/>
</dbReference>
<dbReference type="SUPFAM" id="SSF53756">
    <property type="entry name" value="UDP-Glycosyltransferase/glycogen phosphorylase"/>
    <property type="match status" value="1"/>
</dbReference>
<evidence type="ECO:0000259" key="1">
    <source>
        <dbReference type="Pfam" id="PF00534"/>
    </source>
</evidence>
<accession>A0A433XHC5</accession>
<dbReference type="OrthoDB" id="9806653at2"/>
<name>A0A433XHC5_9BACL</name>
<reference evidence="3 4" key="1">
    <citation type="submission" date="2018-12" db="EMBL/GenBank/DDBJ databases">
        <authorList>
            <person name="Sun L."/>
            <person name="Chen Z."/>
        </authorList>
    </citation>
    <scope>NUCLEOTIDE SEQUENCE [LARGE SCALE GENOMIC DNA]</scope>
    <source>
        <strain evidence="3 4">3-5-3</strain>
    </source>
</reference>
<dbReference type="GO" id="GO:0016757">
    <property type="term" value="F:glycosyltransferase activity"/>
    <property type="evidence" value="ECO:0007669"/>
    <property type="project" value="InterPro"/>
</dbReference>
<organism evidence="3 4">
    <name type="scientific">Paenibacillus zeisoli</name>
    <dbReference type="NCBI Taxonomy" id="2496267"/>
    <lineage>
        <taxon>Bacteria</taxon>
        <taxon>Bacillati</taxon>
        <taxon>Bacillota</taxon>
        <taxon>Bacilli</taxon>
        <taxon>Bacillales</taxon>
        <taxon>Paenibacillaceae</taxon>
        <taxon>Paenibacillus</taxon>
    </lineage>
</organism>